<dbReference type="EMBL" id="FNBI01000001">
    <property type="protein sequence ID" value="SDE75152.1"/>
    <property type="molecule type" value="Genomic_DNA"/>
</dbReference>
<dbReference type="RefSeq" id="WP_149680953.1">
    <property type="nucleotide sequence ID" value="NZ_FNBI01000001.1"/>
</dbReference>
<keyword evidence="1" id="KW-0472">Membrane</keyword>
<protein>
    <submittedName>
        <fullName evidence="3">Uncharacterized protein</fullName>
    </submittedName>
</protein>
<feature type="transmembrane region" description="Helical" evidence="1">
    <location>
        <begin position="6"/>
        <end position="22"/>
    </location>
</feature>
<accession>A0A1G7FH12</accession>
<organism evidence="3 4">
    <name type="scientific">Sphingomonas carotinifaciens</name>
    <dbReference type="NCBI Taxonomy" id="1166323"/>
    <lineage>
        <taxon>Bacteria</taxon>
        <taxon>Pseudomonadati</taxon>
        <taxon>Pseudomonadota</taxon>
        <taxon>Alphaproteobacteria</taxon>
        <taxon>Sphingomonadales</taxon>
        <taxon>Sphingomonadaceae</taxon>
        <taxon>Sphingomonas</taxon>
    </lineage>
</organism>
<dbReference type="Proteomes" id="UP000436801">
    <property type="component" value="Unassembled WGS sequence"/>
</dbReference>
<evidence type="ECO:0000313" key="2">
    <source>
        <dbReference type="EMBL" id="MWC45430.1"/>
    </source>
</evidence>
<feature type="transmembrane region" description="Helical" evidence="1">
    <location>
        <begin position="81"/>
        <end position="99"/>
    </location>
</feature>
<keyword evidence="1" id="KW-1133">Transmembrane helix</keyword>
<keyword evidence="4" id="KW-1185">Reference proteome</keyword>
<dbReference type="AlphaFoldDB" id="A0A1G7FH12"/>
<keyword evidence="1" id="KW-0812">Transmembrane</keyword>
<feature type="transmembrane region" description="Helical" evidence="1">
    <location>
        <begin position="105"/>
        <end position="127"/>
    </location>
</feature>
<gene>
    <name evidence="2" type="ORF">GQR91_17590</name>
    <name evidence="3" type="ORF">SAMN05216557_101400</name>
</gene>
<reference evidence="2 5" key="2">
    <citation type="submission" date="2019-12" db="EMBL/GenBank/DDBJ databases">
        <authorList>
            <person name="Zheng J."/>
        </authorList>
    </citation>
    <scope>NUCLEOTIDE SEQUENCE [LARGE SCALE GENOMIC DNA]</scope>
    <source>
        <strain evidence="2 5">DSM 27347</strain>
    </source>
</reference>
<evidence type="ECO:0000313" key="4">
    <source>
        <dbReference type="Proteomes" id="UP000323502"/>
    </source>
</evidence>
<proteinExistence type="predicted"/>
<dbReference type="Proteomes" id="UP000323502">
    <property type="component" value="Unassembled WGS sequence"/>
</dbReference>
<reference evidence="3 4" key="1">
    <citation type="submission" date="2016-10" db="EMBL/GenBank/DDBJ databases">
        <authorList>
            <person name="Varghese N."/>
            <person name="Submissions S."/>
        </authorList>
    </citation>
    <scope>NUCLEOTIDE SEQUENCE [LARGE SCALE GENOMIC DNA]</scope>
    <source>
        <strain evidence="3 4">S7-754</strain>
    </source>
</reference>
<evidence type="ECO:0000313" key="5">
    <source>
        <dbReference type="Proteomes" id="UP000436801"/>
    </source>
</evidence>
<feature type="transmembrane region" description="Helical" evidence="1">
    <location>
        <begin position="29"/>
        <end position="45"/>
    </location>
</feature>
<evidence type="ECO:0000256" key="1">
    <source>
        <dbReference type="SAM" id="Phobius"/>
    </source>
</evidence>
<feature type="transmembrane region" description="Helical" evidence="1">
    <location>
        <begin position="51"/>
        <end position="74"/>
    </location>
</feature>
<evidence type="ECO:0000313" key="3">
    <source>
        <dbReference type="EMBL" id="SDE75152.1"/>
    </source>
</evidence>
<dbReference type="OrthoDB" id="7188556at2"/>
<dbReference type="EMBL" id="WSUT01000005">
    <property type="protein sequence ID" value="MWC45430.1"/>
    <property type="molecule type" value="Genomic_DNA"/>
</dbReference>
<sequence>MIHIYVFHAFQALVCVYALVAGGKPERAVAVMLLVASFATLALPFDARSFHALEVVGLIIDLGLMGGLVAVALVANRFWPLWLSAIHLLAIGIHGVKALDADLMPWMYAGAGGKLAYPMLIILAAGVMRHRNRIVQQGSDPDWSWPVEARR</sequence>
<name>A0A1G7FH12_9SPHN</name>